<dbReference type="CDD" id="cd06089">
    <property type="entry name" value="KOW_RPL26"/>
    <property type="match status" value="1"/>
</dbReference>
<dbReference type="Gene3D" id="2.30.30.30">
    <property type="match status" value="1"/>
</dbReference>
<dbReference type="Pfam" id="PF00467">
    <property type="entry name" value="KOW"/>
    <property type="match status" value="1"/>
</dbReference>
<reference evidence="8 9" key="1">
    <citation type="submission" date="2016-12" db="EMBL/GenBank/DDBJ databases">
        <title>The whole genome sequencing and assembly of Lactobacillus alimentarius DSM 20249T strain.</title>
        <authorList>
            <person name="Lee Y.-J."/>
            <person name="Yi H."/>
            <person name="Bahn Y.-S."/>
            <person name="Kim J.F."/>
            <person name="Lee D.-W."/>
        </authorList>
    </citation>
    <scope>NUCLEOTIDE SEQUENCE [LARGE SCALE GENOMIC DNA]</scope>
    <source>
        <strain evidence="8 9">DSM 20249</strain>
    </source>
</reference>
<dbReference type="AlphaFoldDB" id="A0A2K9HJP1"/>
<dbReference type="GO" id="GO:0003735">
    <property type="term" value="F:structural constituent of ribosome"/>
    <property type="evidence" value="ECO:0007669"/>
    <property type="project" value="InterPro"/>
</dbReference>
<comment type="function">
    <text evidence="5">One of two assembly initiator proteins, it binds directly to the 5'-end of the 23S rRNA, where it nucleates assembly of the 50S subunit.</text>
</comment>
<dbReference type="KEGG" id="lali:LA20249_10560"/>
<dbReference type="GO" id="GO:0006412">
    <property type="term" value="P:translation"/>
    <property type="evidence" value="ECO:0007669"/>
    <property type="project" value="UniProtKB-UniRule"/>
</dbReference>
<dbReference type="GO" id="GO:0019843">
    <property type="term" value="F:rRNA binding"/>
    <property type="evidence" value="ECO:0007669"/>
    <property type="project" value="UniProtKB-UniRule"/>
</dbReference>
<evidence type="ECO:0000256" key="1">
    <source>
        <dbReference type="ARBA" id="ARBA00010618"/>
    </source>
</evidence>
<dbReference type="InterPro" id="IPR014722">
    <property type="entry name" value="Rib_uL2_dom2"/>
</dbReference>
<comment type="similarity">
    <text evidence="1 5 6">Belongs to the universal ribosomal protein uL24 family.</text>
</comment>
<evidence type="ECO:0000256" key="3">
    <source>
        <dbReference type="ARBA" id="ARBA00023274"/>
    </source>
</evidence>
<dbReference type="RefSeq" id="WP_057738753.1">
    <property type="nucleotide sequence ID" value="NZ_AZDQ01000021.1"/>
</dbReference>
<evidence type="ECO:0000256" key="5">
    <source>
        <dbReference type="HAMAP-Rule" id="MF_01326"/>
    </source>
</evidence>
<dbReference type="InterPro" id="IPR008991">
    <property type="entry name" value="Translation_prot_SH3-like_sf"/>
</dbReference>
<evidence type="ECO:0000313" key="8">
    <source>
        <dbReference type="EMBL" id="AUI72598.1"/>
    </source>
</evidence>
<sequence>MFVKTGDNVKVIAGDAKGKTGVVKKAMPSVNKVIVEGVNVVKKHSKPSNAQPQGGIVDVERPISATNVKVVSKTTDKKEDK</sequence>
<keyword evidence="2 5" id="KW-0689">Ribosomal protein</keyword>
<dbReference type="PANTHER" id="PTHR12903">
    <property type="entry name" value="MITOCHONDRIAL RIBOSOMAL PROTEIN L24"/>
    <property type="match status" value="1"/>
</dbReference>
<comment type="function">
    <text evidence="5">One of the proteins that surrounds the polypeptide exit tunnel on the outside of the subunit.</text>
</comment>
<dbReference type="GO" id="GO:0005840">
    <property type="term" value="C:ribosome"/>
    <property type="evidence" value="ECO:0007669"/>
    <property type="project" value="UniProtKB-KW"/>
</dbReference>
<dbReference type="PROSITE" id="PS01108">
    <property type="entry name" value="RIBOSOMAL_L24"/>
    <property type="match status" value="1"/>
</dbReference>
<dbReference type="Proteomes" id="UP000234653">
    <property type="component" value="Chromosome"/>
</dbReference>
<evidence type="ECO:0000256" key="6">
    <source>
        <dbReference type="RuleBase" id="RU003477"/>
    </source>
</evidence>
<evidence type="ECO:0000256" key="2">
    <source>
        <dbReference type="ARBA" id="ARBA00022980"/>
    </source>
</evidence>
<organism evidence="8 9">
    <name type="scientific">Companilactobacillus alimentarius DSM 20249</name>
    <dbReference type="NCBI Taxonomy" id="1423720"/>
    <lineage>
        <taxon>Bacteria</taxon>
        <taxon>Bacillati</taxon>
        <taxon>Bacillota</taxon>
        <taxon>Bacilli</taxon>
        <taxon>Lactobacillales</taxon>
        <taxon>Lactobacillaceae</taxon>
        <taxon>Companilactobacillus</taxon>
    </lineage>
</organism>
<dbReference type="HAMAP" id="MF_01326_B">
    <property type="entry name" value="Ribosomal_uL24_B"/>
    <property type="match status" value="1"/>
</dbReference>
<dbReference type="NCBIfam" id="TIGR01079">
    <property type="entry name" value="rplX_bact"/>
    <property type="match status" value="1"/>
</dbReference>
<evidence type="ECO:0000256" key="4">
    <source>
        <dbReference type="ARBA" id="ARBA00035206"/>
    </source>
</evidence>
<proteinExistence type="inferred from homology"/>
<gene>
    <name evidence="5" type="primary">rplX</name>
    <name evidence="8" type="ORF">LA20249_10560</name>
</gene>
<dbReference type="Pfam" id="PF17136">
    <property type="entry name" value="ribosomal_L24"/>
    <property type="match status" value="1"/>
</dbReference>
<dbReference type="InterPro" id="IPR057264">
    <property type="entry name" value="Ribosomal_uL24_C"/>
</dbReference>
<accession>A0A2K9HJP1</accession>
<feature type="domain" description="KOW" evidence="7">
    <location>
        <begin position="2"/>
        <end position="29"/>
    </location>
</feature>
<dbReference type="InterPro" id="IPR005825">
    <property type="entry name" value="Ribosomal_uL24_CS"/>
</dbReference>
<comment type="subunit">
    <text evidence="5">Part of the 50S ribosomal subunit.</text>
</comment>
<keyword evidence="3 5" id="KW-0687">Ribonucleoprotein</keyword>
<protein>
    <recommendedName>
        <fullName evidence="4 5">Large ribosomal subunit protein uL24</fullName>
    </recommendedName>
</protein>
<keyword evidence="5" id="KW-0694">RNA-binding</keyword>
<dbReference type="STRING" id="1423720.FC67_GL000663"/>
<name>A0A2K9HJP1_9LACO</name>
<dbReference type="InterPro" id="IPR005824">
    <property type="entry name" value="KOW"/>
</dbReference>
<dbReference type="GO" id="GO:1990904">
    <property type="term" value="C:ribonucleoprotein complex"/>
    <property type="evidence" value="ECO:0007669"/>
    <property type="project" value="UniProtKB-KW"/>
</dbReference>
<evidence type="ECO:0000313" key="9">
    <source>
        <dbReference type="Proteomes" id="UP000234653"/>
    </source>
</evidence>
<keyword evidence="5" id="KW-0699">rRNA-binding</keyword>
<keyword evidence="9" id="KW-1185">Reference proteome</keyword>
<dbReference type="SMART" id="SM00739">
    <property type="entry name" value="KOW"/>
    <property type="match status" value="1"/>
</dbReference>
<dbReference type="EMBL" id="CP018867">
    <property type="protein sequence ID" value="AUI72598.1"/>
    <property type="molecule type" value="Genomic_DNA"/>
</dbReference>
<dbReference type="OrthoDB" id="9807419at2"/>
<dbReference type="SUPFAM" id="SSF50104">
    <property type="entry name" value="Translation proteins SH3-like domain"/>
    <property type="match status" value="1"/>
</dbReference>
<evidence type="ECO:0000259" key="7">
    <source>
        <dbReference type="SMART" id="SM00739"/>
    </source>
</evidence>
<dbReference type="InterPro" id="IPR041988">
    <property type="entry name" value="Ribosomal_uL24_KOW"/>
</dbReference>
<dbReference type="InterPro" id="IPR003256">
    <property type="entry name" value="Ribosomal_uL24"/>
</dbReference>